<proteinExistence type="predicted"/>
<gene>
    <name evidence="2" type="ordered locus">At2g07720</name>
</gene>
<evidence type="ECO:0000313" key="2">
    <source>
        <dbReference type="EMBL" id="AAC26679.1"/>
    </source>
</evidence>
<dbReference type="PIR" id="B84488">
    <property type="entry name" value="B84488"/>
</dbReference>
<dbReference type="AlphaFoldDB" id="O80789"/>
<protein>
    <submittedName>
        <fullName evidence="2">Athila retroelement ORF1-like protein</fullName>
    </submittedName>
</protein>
<feature type="chain" id="PRO_5004160105" evidence="1">
    <location>
        <begin position="21"/>
        <end position="181"/>
    </location>
</feature>
<feature type="signal peptide" evidence="1">
    <location>
        <begin position="1"/>
        <end position="20"/>
    </location>
</feature>
<reference key="1">
    <citation type="journal article" date="1999" name="Nature">
        <title>Sequence and analysis of chromosome 2 of the plant Arabidopsis thaliana.</title>
        <authorList>
            <person name="Lin X."/>
            <person name="Kaul S."/>
            <person name="Rounsley S."/>
            <person name="Shea T.P."/>
            <person name="Benito M.I."/>
            <person name="Town C.D."/>
            <person name="Fujii C.Y."/>
            <person name="Mason T."/>
            <person name="Bowman C.L."/>
            <person name="Barnstead M."/>
            <person name="Feldblyum T.V."/>
            <person name="Buell C.R."/>
            <person name="Ketchum K.A."/>
            <person name="Lee J."/>
            <person name="Ronning C.M."/>
            <person name="Koo H.L."/>
            <person name="Moffat K.S."/>
            <person name="Cronin L.A."/>
            <person name="Shen M."/>
            <person name="Pai G."/>
            <person name="Van Aken S."/>
            <person name="Umayam L."/>
            <person name="Tallon L.J."/>
            <person name="Gill J.E."/>
            <person name="Adams M.D."/>
            <person name="Carrera A.J."/>
            <person name="Creasy T.H."/>
            <person name="Goodman H.M."/>
            <person name="Somerville C.R."/>
            <person name="Copenhaver G.P."/>
            <person name="Preuss D."/>
            <person name="Nierman W.C."/>
            <person name="White O."/>
            <person name="Eisen J.A."/>
            <person name="Salzberg S.L."/>
            <person name="Fraser C.M."/>
            <person name="Venter J.C."/>
        </authorList>
    </citation>
    <scope>NUCLEOTIDE SEQUENCE [LARGE SCALE GENOMIC DNA]</scope>
    <source>
        <strain>cv. Columbia</strain>
    </source>
</reference>
<keyword evidence="1" id="KW-0732">Signal</keyword>
<accession>O80789</accession>
<evidence type="ECO:0000256" key="1">
    <source>
        <dbReference type="SAM" id="SignalP"/>
    </source>
</evidence>
<name>O80789_ARATH</name>
<reference evidence="2" key="2">
    <citation type="submission" date="2000-03" db="EMBL/GenBank/DDBJ databases">
        <authorList>
            <person name="Rounsley S.D."/>
            <person name="Lin X."/>
            <person name="Ketchum K.A."/>
            <person name="Crosby M.L."/>
            <person name="Brandon R.C."/>
            <person name="Sykes S.M."/>
            <person name="Kaul S."/>
            <person name="Mason T.M."/>
            <person name="Kerlavage A.R."/>
            <person name="Adams M.D."/>
            <person name="Somerville C.R."/>
            <person name="Venter J.C."/>
        </authorList>
    </citation>
    <scope>NUCLEOTIDE SEQUENCE</scope>
</reference>
<organism evidence="2">
    <name type="scientific">Arabidopsis thaliana</name>
    <name type="common">Mouse-ear cress</name>
    <dbReference type="NCBI Taxonomy" id="3702"/>
    <lineage>
        <taxon>Eukaryota</taxon>
        <taxon>Viridiplantae</taxon>
        <taxon>Streptophyta</taxon>
        <taxon>Embryophyta</taxon>
        <taxon>Tracheophyta</taxon>
        <taxon>Spermatophyta</taxon>
        <taxon>Magnoliopsida</taxon>
        <taxon>eudicotyledons</taxon>
        <taxon>Gunneridae</taxon>
        <taxon>Pentapetalae</taxon>
        <taxon>rosids</taxon>
        <taxon>malvids</taxon>
        <taxon>Brassicales</taxon>
        <taxon>Brassicaceae</taxon>
        <taxon>Camelineae</taxon>
        <taxon>Arabidopsis</taxon>
    </lineage>
</organism>
<reference evidence="2" key="3">
    <citation type="submission" date="2002-02" db="EMBL/GenBank/DDBJ databases">
        <authorList>
            <person name="Town C.D."/>
            <person name="Kaul S."/>
        </authorList>
    </citation>
    <scope>NUCLEOTIDE SEQUENCE</scope>
</reference>
<dbReference type="EMBL" id="AC004483">
    <property type="protein sequence ID" value="AAC26679.1"/>
    <property type="molecule type" value="Genomic_DNA"/>
</dbReference>
<sequence>MYANSILKVLTIFCDLVVMATEDNTNELPGNIGVGDAPINHHRRADIVPPPIQINDFEIKSGLMSMIQGNKFHDQWVREDSFKLKLFPFSLGDKAHVWEKTLHVESICTWDDFRLRNEISGFTQKQSESFSEVWEHYKGYTTQCPHTSPIRNMTAMLQQNLKSQTTSSLVLEKHIIEINTD</sequence>